<dbReference type="OrthoDB" id="4140442at2759"/>
<evidence type="ECO:0000313" key="2">
    <source>
        <dbReference type="EMBL" id="RKF60875.1"/>
    </source>
</evidence>
<organism evidence="2 3">
    <name type="scientific">Erysiphe neolycopersici</name>
    <dbReference type="NCBI Taxonomy" id="212602"/>
    <lineage>
        <taxon>Eukaryota</taxon>
        <taxon>Fungi</taxon>
        <taxon>Dikarya</taxon>
        <taxon>Ascomycota</taxon>
        <taxon>Pezizomycotina</taxon>
        <taxon>Leotiomycetes</taxon>
        <taxon>Erysiphales</taxon>
        <taxon>Erysiphaceae</taxon>
        <taxon>Erysiphe</taxon>
    </lineage>
</organism>
<dbReference type="STRING" id="212602.A0A420HTV9"/>
<gene>
    <name evidence="2" type="ORF">OnM2_046063</name>
</gene>
<keyword evidence="3" id="KW-1185">Reference proteome</keyword>
<keyword evidence="1" id="KW-0472">Membrane</keyword>
<evidence type="ECO:0000256" key="1">
    <source>
        <dbReference type="SAM" id="Phobius"/>
    </source>
</evidence>
<dbReference type="AlphaFoldDB" id="A0A420HTV9"/>
<proteinExistence type="predicted"/>
<comment type="caution">
    <text evidence="2">The sequence shown here is derived from an EMBL/GenBank/DDBJ whole genome shotgun (WGS) entry which is preliminary data.</text>
</comment>
<evidence type="ECO:0000313" key="3">
    <source>
        <dbReference type="Proteomes" id="UP000286134"/>
    </source>
</evidence>
<reference evidence="2 3" key="1">
    <citation type="journal article" date="2018" name="BMC Genomics">
        <title>Comparative genome analyses reveal sequence features reflecting distinct modes of host-adaptation between dicot and monocot powdery mildew.</title>
        <authorList>
            <person name="Wu Y."/>
            <person name="Ma X."/>
            <person name="Pan Z."/>
            <person name="Kale S.D."/>
            <person name="Song Y."/>
            <person name="King H."/>
            <person name="Zhang Q."/>
            <person name="Presley C."/>
            <person name="Deng X."/>
            <person name="Wei C.I."/>
            <person name="Xiao S."/>
        </authorList>
    </citation>
    <scope>NUCLEOTIDE SEQUENCE [LARGE SCALE GENOMIC DNA]</scope>
    <source>
        <strain evidence="2">UMSG2</strain>
    </source>
</reference>
<name>A0A420HTV9_9PEZI</name>
<feature type="transmembrane region" description="Helical" evidence="1">
    <location>
        <begin position="139"/>
        <end position="160"/>
    </location>
</feature>
<accession>A0A420HTV9</accession>
<sequence length="332" mass="38639">MFTFSQRNVYRHFTCHKIKWLHTVPQRSFLIQTYTAPLKQKTKNDFLQNRYKHQTTILSSQKILRTKPKTRDAVVLSNPTSYQTYAMTLAQKSHPTLLYTAPSASAYYISSYATASLCFGYGVLSYWNNYLYAPPDIAIWIPYAFTGVSLITILFGIRFLRNPLRMIRNMTAIPKIEHDKPRLKIEIELKKMFPLPFFAPKVISVAPNEIHIPSFLVRPMTPRISQSEHRRLRAEEILRRQQDLEYERSHVMSAGIRHLWRAVSKVCTGIFRATQRAFTRDKFVEMRIRGKIYKLDLDGGWVLDNGKAIDRLVTLEPSSQSALINKTTHLLK</sequence>
<keyword evidence="1" id="KW-0812">Transmembrane</keyword>
<dbReference type="EMBL" id="MCFK01004698">
    <property type="protein sequence ID" value="RKF60875.1"/>
    <property type="molecule type" value="Genomic_DNA"/>
</dbReference>
<feature type="transmembrane region" description="Helical" evidence="1">
    <location>
        <begin position="106"/>
        <end position="127"/>
    </location>
</feature>
<protein>
    <submittedName>
        <fullName evidence="2">Uncharacterized protein</fullName>
    </submittedName>
</protein>
<keyword evidence="1" id="KW-1133">Transmembrane helix</keyword>
<dbReference type="Proteomes" id="UP000286134">
    <property type="component" value="Unassembled WGS sequence"/>
</dbReference>